<keyword evidence="2" id="KW-0548">Nucleotidyltransferase</keyword>
<proteinExistence type="predicted"/>
<sequence>MPADLIITFAIFVNSINRYKFNGKLTYEDILNELKNKRYRPIYYLMGEEAYYIDLIADFIEENILSETEKEFNLTVMYGMDVDVATIINAAKRYPMMSEYQVVIVKEAQTVHNMEALSYYLQKPMKSTILVICHKHGTLDGRKKLASEIERIGILFESKKSKDAQLPVFITSYLKNKNIEIDSKATAMLADFVGSELSRLTGELEKLIITLPNGQNRITPEQIEANIGISKDYNNFELRAALLDKDVLKANKIIKYFEENPKSNPLQMTLSLLFSFFSNLMLAYYAPEKSEQGIANMLGLRSTWQAREYVIAMRKYSGIKTMQVISEIRAADAKSKGIGNYSMSDGDILRELIFKILH</sequence>
<evidence type="ECO:0000256" key="2">
    <source>
        <dbReference type="ARBA" id="ARBA00022695"/>
    </source>
</evidence>
<organism evidence="6">
    <name type="scientific">termite gut metagenome</name>
    <dbReference type="NCBI Taxonomy" id="433724"/>
    <lineage>
        <taxon>unclassified sequences</taxon>
        <taxon>metagenomes</taxon>
        <taxon>organismal metagenomes</taxon>
    </lineage>
</organism>
<dbReference type="AlphaFoldDB" id="A0A5J4QIV9"/>
<keyword evidence="4" id="KW-0239">DNA-directed DNA polymerase</keyword>
<dbReference type="Gene3D" id="1.20.272.10">
    <property type="match status" value="1"/>
</dbReference>
<comment type="caution">
    <text evidence="6">The sequence shown here is derived from an EMBL/GenBank/DDBJ whole genome shotgun (WGS) entry which is preliminary data.</text>
</comment>
<dbReference type="GO" id="GO:0003887">
    <property type="term" value="F:DNA-directed DNA polymerase activity"/>
    <property type="evidence" value="ECO:0007669"/>
    <property type="project" value="UniProtKB-KW"/>
</dbReference>
<evidence type="ECO:0000313" key="6">
    <source>
        <dbReference type="EMBL" id="KAA6321876.1"/>
    </source>
</evidence>
<protein>
    <submittedName>
        <fullName evidence="6">DNA polymerase III subunit delta</fullName>
    </submittedName>
</protein>
<dbReference type="GO" id="GO:0006261">
    <property type="term" value="P:DNA-templated DNA replication"/>
    <property type="evidence" value="ECO:0007669"/>
    <property type="project" value="TreeGrafter"/>
</dbReference>
<dbReference type="GO" id="GO:0003677">
    <property type="term" value="F:DNA binding"/>
    <property type="evidence" value="ECO:0007669"/>
    <property type="project" value="InterPro"/>
</dbReference>
<name>A0A5J4QIV9_9ZZZZ</name>
<keyword evidence="1" id="KW-0808">Transferase</keyword>
<reference evidence="6" key="1">
    <citation type="submission" date="2019-03" db="EMBL/GenBank/DDBJ databases">
        <title>Single cell metagenomics reveals metabolic interactions within the superorganism composed of flagellate Streblomastix strix and complex community of Bacteroidetes bacteria on its surface.</title>
        <authorList>
            <person name="Treitli S.C."/>
            <person name="Kolisko M."/>
            <person name="Husnik F."/>
            <person name="Keeling P."/>
            <person name="Hampl V."/>
        </authorList>
    </citation>
    <scope>NUCLEOTIDE SEQUENCE</scope>
    <source>
        <strain evidence="6">STM</strain>
    </source>
</reference>
<dbReference type="SUPFAM" id="SSF52540">
    <property type="entry name" value="P-loop containing nucleoside triphosphate hydrolases"/>
    <property type="match status" value="1"/>
</dbReference>
<evidence type="ECO:0000256" key="4">
    <source>
        <dbReference type="ARBA" id="ARBA00022932"/>
    </source>
</evidence>
<dbReference type="PANTHER" id="PTHR34388:SF1">
    <property type="entry name" value="DNA POLYMERASE III SUBUNIT DELTA"/>
    <property type="match status" value="1"/>
</dbReference>
<evidence type="ECO:0000259" key="5">
    <source>
        <dbReference type="Pfam" id="PF06144"/>
    </source>
</evidence>
<dbReference type="InterPro" id="IPR010372">
    <property type="entry name" value="DNA_pol3_delta_N"/>
</dbReference>
<dbReference type="Pfam" id="PF06144">
    <property type="entry name" value="DNA_pol3_delta"/>
    <property type="match status" value="1"/>
</dbReference>
<gene>
    <name evidence="6" type="ORF">EZS27_028524</name>
</gene>
<keyword evidence="3" id="KW-0235">DNA replication</keyword>
<dbReference type="Gene3D" id="1.10.8.60">
    <property type="match status" value="1"/>
</dbReference>
<dbReference type="NCBIfam" id="TIGR01128">
    <property type="entry name" value="holA"/>
    <property type="match status" value="1"/>
</dbReference>
<dbReference type="PANTHER" id="PTHR34388">
    <property type="entry name" value="DNA POLYMERASE III SUBUNIT DELTA"/>
    <property type="match status" value="1"/>
</dbReference>
<dbReference type="InterPro" id="IPR027417">
    <property type="entry name" value="P-loop_NTPase"/>
</dbReference>
<feature type="domain" description="DNA polymerase III delta N-terminal" evidence="5">
    <location>
        <begin position="43"/>
        <end position="156"/>
    </location>
</feature>
<evidence type="ECO:0000256" key="3">
    <source>
        <dbReference type="ARBA" id="ARBA00022705"/>
    </source>
</evidence>
<dbReference type="EMBL" id="SNRY01003191">
    <property type="protein sequence ID" value="KAA6321876.1"/>
    <property type="molecule type" value="Genomic_DNA"/>
</dbReference>
<dbReference type="Gene3D" id="3.40.50.300">
    <property type="entry name" value="P-loop containing nucleotide triphosphate hydrolases"/>
    <property type="match status" value="1"/>
</dbReference>
<dbReference type="InterPro" id="IPR005790">
    <property type="entry name" value="DNA_polIII_delta"/>
</dbReference>
<dbReference type="GO" id="GO:0009360">
    <property type="term" value="C:DNA polymerase III complex"/>
    <property type="evidence" value="ECO:0007669"/>
    <property type="project" value="InterPro"/>
</dbReference>
<evidence type="ECO:0000256" key="1">
    <source>
        <dbReference type="ARBA" id="ARBA00022679"/>
    </source>
</evidence>
<accession>A0A5J4QIV9</accession>